<keyword evidence="2" id="KW-1185">Reference proteome</keyword>
<accession>A0A0J8VDI9</accession>
<dbReference type="Proteomes" id="UP000240481">
    <property type="component" value="Unassembled WGS sequence"/>
</dbReference>
<name>A0A0J8VDI9_9GAMM</name>
<gene>
    <name evidence="1" type="ORF">C9I94_14315</name>
</gene>
<dbReference type="RefSeq" id="WP_048898910.1">
    <property type="nucleotide sequence ID" value="NZ_AP024852.1"/>
</dbReference>
<sequence>MAKKRFIAGAICPACKQQDTLRWWQENNIEMVECVACDHTDRRLPQAAENSEHIADDKPEQVIGIFKPE</sequence>
<dbReference type="EMBL" id="PYLZ01000007">
    <property type="protein sequence ID" value="PSW23866.1"/>
    <property type="molecule type" value="Genomic_DNA"/>
</dbReference>
<proteinExistence type="predicted"/>
<dbReference type="STRING" id="680026.AB733_11595"/>
<dbReference type="AlphaFoldDB" id="A0A0J8VDI9"/>
<dbReference type="OrthoDB" id="5881059at2"/>
<evidence type="ECO:0000313" key="1">
    <source>
        <dbReference type="EMBL" id="PSW23866.1"/>
    </source>
</evidence>
<reference evidence="1 2" key="1">
    <citation type="submission" date="2018-01" db="EMBL/GenBank/DDBJ databases">
        <title>Whole genome sequencing of Histamine producing bacteria.</title>
        <authorList>
            <person name="Butler K."/>
        </authorList>
    </citation>
    <scope>NUCLEOTIDE SEQUENCE [LARGE SCALE GENOMIC DNA]</scope>
    <source>
        <strain evidence="1 2">DSM 24669</strain>
    </source>
</reference>
<dbReference type="InterPro" id="IPR012658">
    <property type="entry name" value="YheV"/>
</dbReference>
<organism evidence="1 2">
    <name type="scientific">Photobacterium swingsii</name>
    <dbReference type="NCBI Taxonomy" id="680026"/>
    <lineage>
        <taxon>Bacteria</taxon>
        <taxon>Pseudomonadati</taxon>
        <taxon>Pseudomonadota</taxon>
        <taxon>Gammaproteobacteria</taxon>
        <taxon>Vibrionales</taxon>
        <taxon>Vibrionaceae</taxon>
        <taxon>Photobacterium</taxon>
    </lineage>
</organism>
<protein>
    <submittedName>
        <fullName evidence="1">Metal-binding protein</fullName>
    </submittedName>
</protein>
<comment type="caution">
    <text evidence="1">The sequence shown here is derived from an EMBL/GenBank/DDBJ whole genome shotgun (WGS) entry which is preliminary data.</text>
</comment>
<dbReference type="Pfam" id="PF09526">
    <property type="entry name" value="DUF2387"/>
    <property type="match status" value="1"/>
</dbReference>
<dbReference type="NCBIfam" id="TIGR02443">
    <property type="entry name" value="YheV family putative zinc ribbon protein"/>
    <property type="match status" value="1"/>
</dbReference>
<evidence type="ECO:0000313" key="2">
    <source>
        <dbReference type="Proteomes" id="UP000240481"/>
    </source>
</evidence>